<feature type="compositionally biased region" description="Low complexity" evidence="1">
    <location>
        <begin position="184"/>
        <end position="202"/>
    </location>
</feature>
<name>A0A655IC06_MYCTX</name>
<reference evidence="2 3" key="1">
    <citation type="submission" date="2015-03" db="EMBL/GenBank/DDBJ databases">
        <authorList>
            <consortium name="Pathogen Informatics"/>
        </authorList>
    </citation>
    <scope>NUCLEOTIDE SEQUENCE [LARGE SCALE GENOMIC DNA]</scope>
    <source>
        <strain evidence="2 3">P00601463</strain>
    </source>
</reference>
<dbReference type="Proteomes" id="UP000048600">
    <property type="component" value="Unassembled WGS sequence"/>
</dbReference>
<evidence type="ECO:0000313" key="2">
    <source>
        <dbReference type="EMBL" id="COV74732.1"/>
    </source>
</evidence>
<evidence type="ECO:0000313" key="3">
    <source>
        <dbReference type="Proteomes" id="UP000048600"/>
    </source>
</evidence>
<gene>
    <name evidence="2" type="ORF">ERS007741_00568</name>
</gene>
<proteinExistence type="predicted"/>
<accession>A0A655IC06</accession>
<dbReference type="AlphaFoldDB" id="A0A655IC06"/>
<organism evidence="2 3">
    <name type="scientific">Mycobacterium tuberculosis</name>
    <dbReference type="NCBI Taxonomy" id="1773"/>
    <lineage>
        <taxon>Bacteria</taxon>
        <taxon>Bacillati</taxon>
        <taxon>Actinomycetota</taxon>
        <taxon>Actinomycetes</taxon>
        <taxon>Mycobacteriales</taxon>
        <taxon>Mycobacteriaceae</taxon>
        <taxon>Mycobacterium</taxon>
        <taxon>Mycobacterium tuberculosis complex</taxon>
    </lineage>
</organism>
<feature type="region of interest" description="Disordered" evidence="1">
    <location>
        <begin position="166"/>
        <end position="202"/>
    </location>
</feature>
<evidence type="ECO:0000256" key="1">
    <source>
        <dbReference type="SAM" id="MobiDB-lite"/>
    </source>
</evidence>
<dbReference type="EMBL" id="CHKL01000036">
    <property type="protein sequence ID" value="COV74732.1"/>
    <property type="molecule type" value="Genomic_DNA"/>
</dbReference>
<sequence length="202" mass="21744">MNQQRSPPRKWLFNPLERLVVSADHHGQLTLGGRRRAAADRCIHDVDPLRLELFGQIDCCRVGDGGVNRDNSAGLGVRRQSVVGGGDHRTHLRVVEHGDADDVGFGDVGDACRCGGAALDERCHGLDPHIENGQSARPIEQTLSHRRALITQADISQAWCLRVSGHERRSPPPADGGTSHLWGRAPTSSPRSASAPAPVMTG</sequence>
<protein>
    <submittedName>
        <fullName evidence="2">Uncharacterized protein</fullName>
    </submittedName>
</protein>